<sequence length="65" mass="7092">MLTLLAHAHHSNGGANIIQTILNGIIRGFSWRIGSNIGHGIPFVFCLLIAGGVAALAWYFYRKNK</sequence>
<keyword evidence="1" id="KW-0812">Transmembrane</keyword>
<feature type="transmembrane region" description="Helical" evidence="1">
    <location>
        <begin position="40"/>
        <end position="61"/>
    </location>
</feature>
<proteinExistence type="predicted"/>
<protein>
    <submittedName>
        <fullName evidence="2">Uncharacterized protein</fullName>
    </submittedName>
</protein>
<accession>A0ABM9N1R5</accession>
<organism evidence="2 3">
    <name type="scientific">Fructobacillus tropaeoli</name>
    <dbReference type="NCBI Taxonomy" id="709323"/>
    <lineage>
        <taxon>Bacteria</taxon>
        <taxon>Bacillati</taxon>
        <taxon>Bacillota</taxon>
        <taxon>Bacilli</taxon>
        <taxon>Lactobacillales</taxon>
        <taxon>Lactobacillaceae</taxon>
        <taxon>Fructobacillus</taxon>
    </lineage>
</organism>
<reference evidence="2 3" key="1">
    <citation type="submission" date="2023-10" db="EMBL/GenBank/DDBJ databases">
        <authorList>
            <person name="Botero Cardona J."/>
        </authorList>
    </citation>
    <scope>NUCLEOTIDE SEQUENCE [LARGE SCALE GENOMIC DNA]</scope>
    <source>
        <strain evidence="2 3">R-53137</strain>
    </source>
</reference>
<dbReference type="RefSeq" id="WP_338349252.1">
    <property type="nucleotide sequence ID" value="NZ_CAUZLT010000007.1"/>
</dbReference>
<gene>
    <name evidence="2" type="ORF">R53137_KAKDMLNK_01538</name>
</gene>
<evidence type="ECO:0000313" key="2">
    <source>
        <dbReference type="EMBL" id="CAK1254136.1"/>
    </source>
</evidence>
<evidence type="ECO:0000256" key="1">
    <source>
        <dbReference type="SAM" id="Phobius"/>
    </source>
</evidence>
<comment type="caution">
    <text evidence="2">The sequence shown here is derived from an EMBL/GenBank/DDBJ whole genome shotgun (WGS) entry which is preliminary data.</text>
</comment>
<evidence type="ECO:0000313" key="3">
    <source>
        <dbReference type="Proteomes" id="UP001314262"/>
    </source>
</evidence>
<dbReference type="EMBL" id="CAUZLT010000007">
    <property type="protein sequence ID" value="CAK1254136.1"/>
    <property type="molecule type" value="Genomic_DNA"/>
</dbReference>
<name>A0ABM9N1R5_9LACO</name>
<keyword evidence="1" id="KW-0472">Membrane</keyword>
<keyword evidence="1" id="KW-1133">Transmembrane helix</keyword>
<keyword evidence="3" id="KW-1185">Reference proteome</keyword>
<dbReference type="Proteomes" id="UP001314262">
    <property type="component" value="Unassembled WGS sequence"/>
</dbReference>